<gene>
    <name evidence="8" type="ORF">AVEN_87826_1</name>
</gene>
<dbReference type="InterPro" id="IPR014314">
    <property type="entry name" value="Succ_DH_cytb556"/>
</dbReference>
<dbReference type="Gene3D" id="1.20.1300.10">
    <property type="entry name" value="Fumarate reductase/succinate dehydrogenase, transmembrane subunit"/>
    <property type="match status" value="1"/>
</dbReference>
<comment type="subcellular location">
    <subcellularLocation>
        <location evidence="1">Membrane</location>
        <topology evidence="1">Multi-pass membrane protein</topology>
    </subcellularLocation>
</comment>
<keyword evidence="5" id="KW-1133">Transmembrane helix</keyword>
<dbReference type="PROSITE" id="PS01000">
    <property type="entry name" value="SDH_CYT_1"/>
    <property type="match status" value="1"/>
</dbReference>
<evidence type="ECO:0000256" key="6">
    <source>
        <dbReference type="ARBA" id="ARBA00023004"/>
    </source>
</evidence>
<evidence type="ECO:0000256" key="2">
    <source>
        <dbReference type="ARBA" id="ARBA00022617"/>
    </source>
</evidence>
<proteinExistence type="predicted"/>
<reference evidence="8 9" key="1">
    <citation type="journal article" date="2019" name="Sci. Rep.">
        <title>Orb-weaving spider Araneus ventricosus genome elucidates the spidroin gene catalogue.</title>
        <authorList>
            <person name="Kono N."/>
            <person name="Nakamura H."/>
            <person name="Ohtoshi R."/>
            <person name="Moran D.A.P."/>
            <person name="Shinohara A."/>
            <person name="Yoshida Y."/>
            <person name="Fujiwara M."/>
            <person name="Mori M."/>
            <person name="Tomita M."/>
            <person name="Arakawa K."/>
        </authorList>
    </citation>
    <scope>NUCLEOTIDE SEQUENCE [LARGE SCALE GENOMIC DNA]</scope>
</reference>
<keyword evidence="6" id="KW-0408">Iron</keyword>
<dbReference type="PANTHER" id="PTHR10978:SF5">
    <property type="entry name" value="SUCCINATE DEHYDROGENASE CYTOCHROME B560 SUBUNIT, MITOCHONDRIAL"/>
    <property type="match status" value="1"/>
</dbReference>
<dbReference type="PANTHER" id="PTHR10978">
    <property type="entry name" value="SUCCINATE DEHYDROGENASE CYTOCHROME B560 SUBUNIT"/>
    <property type="match status" value="1"/>
</dbReference>
<dbReference type="Proteomes" id="UP000499080">
    <property type="component" value="Unassembled WGS sequence"/>
</dbReference>
<keyword evidence="4" id="KW-0479">Metal-binding</keyword>
<dbReference type="GO" id="GO:0046872">
    <property type="term" value="F:metal ion binding"/>
    <property type="evidence" value="ECO:0007669"/>
    <property type="project" value="UniProtKB-KW"/>
</dbReference>
<keyword evidence="9" id="KW-1185">Reference proteome</keyword>
<evidence type="ECO:0000256" key="1">
    <source>
        <dbReference type="ARBA" id="ARBA00004141"/>
    </source>
</evidence>
<keyword evidence="2" id="KW-0349">Heme</keyword>
<protein>
    <submittedName>
        <fullName evidence="8">Uncharacterized protein</fullName>
    </submittedName>
</protein>
<evidence type="ECO:0000256" key="5">
    <source>
        <dbReference type="ARBA" id="ARBA00022989"/>
    </source>
</evidence>
<dbReference type="InterPro" id="IPR000701">
    <property type="entry name" value="SuccDH_FuR_B_TM-su"/>
</dbReference>
<evidence type="ECO:0000313" key="9">
    <source>
        <dbReference type="Proteomes" id="UP000499080"/>
    </source>
</evidence>
<dbReference type="InterPro" id="IPR018495">
    <property type="entry name" value="Succ_DH_cyt_bsu_CS"/>
</dbReference>
<dbReference type="GO" id="GO:0009055">
    <property type="term" value="F:electron transfer activity"/>
    <property type="evidence" value="ECO:0007669"/>
    <property type="project" value="InterPro"/>
</dbReference>
<dbReference type="GO" id="GO:0006121">
    <property type="term" value="P:mitochondrial electron transport, succinate to ubiquinone"/>
    <property type="evidence" value="ECO:0007669"/>
    <property type="project" value="TreeGrafter"/>
</dbReference>
<dbReference type="GO" id="GO:0005739">
    <property type="term" value="C:mitochondrion"/>
    <property type="evidence" value="ECO:0007669"/>
    <property type="project" value="GOC"/>
</dbReference>
<keyword evidence="3" id="KW-0812">Transmembrane</keyword>
<dbReference type="AlphaFoldDB" id="A0A4Y2BAY3"/>
<dbReference type="CDD" id="cd03499">
    <property type="entry name" value="SQR_TypeC_SdhC"/>
    <property type="match status" value="1"/>
</dbReference>
<evidence type="ECO:0000256" key="3">
    <source>
        <dbReference type="ARBA" id="ARBA00022692"/>
    </source>
</evidence>
<dbReference type="OrthoDB" id="588261at2759"/>
<dbReference type="InterPro" id="IPR034804">
    <property type="entry name" value="SQR/QFR_C/D"/>
</dbReference>
<name>A0A4Y2BAY3_ARAVE</name>
<evidence type="ECO:0000313" key="8">
    <source>
        <dbReference type="EMBL" id="GBL89482.1"/>
    </source>
</evidence>
<dbReference type="GO" id="GO:0016020">
    <property type="term" value="C:membrane"/>
    <property type="evidence" value="ECO:0007669"/>
    <property type="project" value="UniProtKB-SubCell"/>
</dbReference>
<accession>A0A4Y2BAY3</accession>
<organism evidence="8 9">
    <name type="scientific">Araneus ventricosus</name>
    <name type="common">Orbweaver spider</name>
    <name type="synonym">Epeira ventricosa</name>
    <dbReference type="NCBI Taxonomy" id="182803"/>
    <lineage>
        <taxon>Eukaryota</taxon>
        <taxon>Metazoa</taxon>
        <taxon>Ecdysozoa</taxon>
        <taxon>Arthropoda</taxon>
        <taxon>Chelicerata</taxon>
        <taxon>Arachnida</taxon>
        <taxon>Araneae</taxon>
        <taxon>Araneomorphae</taxon>
        <taxon>Entelegynae</taxon>
        <taxon>Araneoidea</taxon>
        <taxon>Araneidae</taxon>
        <taxon>Araneus</taxon>
    </lineage>
</organism>
<dbReference type="EMBL" id="BGPR01000065">
    <property type="protein sequence ID" value="GBL89482.1"/>
    <property type="molecule type" value="Genomic_DNA"/>
</dbReference>
<evidence type="ECO:0000256" key="4">
    <source>
        <dbReference type="ARBA" id="ARBA00022723"/>
    </source>
</evidence>
<evidence type="ECO:0000256" key="7">
    <source>
        <dbReference type="ARBA" id="ARBA00023136"/>
    </source>
</evidence>
<dbReference type="GO" id="GO:0006099">
    <property type="term" value="P:tricarboxylic acid cycle"/>
    <property type="evidence" value="ECO:0007669"/>
    <property type="project" value="InterPro"/>
</dbReference>
<dbReference type="SUPFAM" id="SSF81343">
    <property type="entry name" value="Fumarate reductase respiratory complex transmembrane subunits"/>
    <property type="match status" value="1"/>
</dbReference>
<sequence length="210" mass="24020">MSACLYLSRHLGRIGSKACFTSSLQSFVPVTTSAARVASETFFEKNERLQRPLSPHLTIYKLQLTSVLSVTHRATGIVLSTGILENAIMDRKLQEEKEFELEKLNKEHELIKLKQELECGKIKLKQQQEFELEKLKINSELKLVRMQTQNQNQVLNLNNVNLTTLSPVQSSATKAAIINSKKKRKRVQHRAGEVMTEPNVIERLHEEELE</sequence>
<keyword evidence="7" id="KW-0472">Membrane</keyword>
<dbReference type="Pfam" id="PF01127">
    <property type="entry name" value="Sdh_cyt"/>
    <property type="match status" value="1"/>
</dbReference>
<comment type="caution">
    <text evidence="8">The sequence shown here is derived from an EMBL/GenBank/DDBJ whole genome shotgun (WGS) entry which is preliminary data.</text>
</comment>